<sequence length="22" mass="2333">MVHTEIVGICCAANVVNCNNDL</sequence>
<reference evidence="1" key="2">
    <citation type="journal article" date="2015" name="Data Brief">
        <title>Shoot transcriptome of the giant reed, Arundo donax.</title>
        <authorList>
            <person name="Barrero R.A."/>
            <person name="Guerrero F.D."/>
            <person name="Moolhuijzen P."/>
            <person name="Goolsby J.A."/>
            <person name="Tidwell J."/>
            <person name="Bellgard S.E."/>
            <person name="Bellgard M.I."/>
        </authorList>
    </citation>
    <scope>NUCLEOTIDE SEQUENCE</scope>
    <source>
        <tissue evidence="1">Shoot tissue taken approximately 20 cm above the soil surface</tissue>
    </source>
</reference>
<organism evidence="1">
    <name type="scientific">Arundo donax</name>
    <name type="common">Giant reed</name>
    <name type="synonym">Donax arundinaceus</name>
    <dbReference type="NCBI Taxonomy" id="35708"/>
    <lineage>
        <taxon>Eukaryota</taxon>
        <taxon>Viridiplantae</taxon>
        <taxon>Streptophyta</taxon>
        <taxon>Embryophyta</taxon>
        <taxon>Tracheophyta</taxon>
        <taxon>Spermatophyta</taxon>
        <taxon>Magnoliopsida</taxon>
        <taxon>Liliopsida</taxon>
        <taxon>Poales</taxon>
        <taxon>Poaceae</taxon>
        <taxon>PACMAD clade</taxon>
        <taxon>Arundinoideae</taxon>
        <taxon>Arundineae</taxon>
        <taxon>Arundo</taxon>
    </lineage>
</organism>
<reference evidence="1" key="1">
    <citation type="submission" date="2014-09" db="EMBL/GenBank/DDBJ databases">
        <authorList>
            <person name="Magalhaes I.L.F."/>
            <person name="Oliveira U."/>
            <person name="Santos F.R."/>
            <person name="Vidigal T.H.D.A."/>
            <person name="Brescovit A.D."/>
            <person name="Santos A.J."/>
        </authorList>
    </citation>
    <scope>NUCLEOTIDE SEQUENCE</scope>
    <source>
        <tissue evidence="1">Shoot tissue taken approximately 20 cm above the soil surface</tissue>
    </source>
</reference>
<protein>
    <submittedName>
        <fullName evidence="1">Uncharacterized protein</fullName>
    </submittedName>
</protein>
<name>A0A0A9ACL6_ARUDO</name>
<evidence type="ECO:0000313" key="1">
    <source>
        <dbReference type="EMBL" id="JAD44832.1"/>
    </source>
</evidence>
<dbReference type="AlphaFoldDB" id="A0A0A9ACL6"/>
<accession>A0A0A9ACL6</accession>
<dbReference type="EMBL" id="GBRH01253063">
    <property type="protein sequence ID" value="JAD44832.1"/>
    <property type="molecule type" value="Transcribed_RNA"/>
</dbReference>
<proteinExistence type="predicted"/>